<dbReference type="PANTHER" id="PTHR22981">
    <property type="entry name" value="3-HYDROXYISOBUTYRATE DEHYDROGENASE-RELATED"/>
    <property type="match status" value="1"/>
</dbReference>
<dbReference type="InterPro" id="IPR006115">
    <property type="entry name" value="6PGDH_NADP-bd"/>
</dbReference>
<dbReference type="GO" id="GO:0050661">
    <property type="term" value="F:NADP binding"/>
    <property type="evidence" value="ECO:0007669"/>
    <property type="project" value="InterPro"/>
</dbReference>
<dbReference type="SUPFAM" id="SSF51735">
    <property type="entry name" value="NAD(P)-binding Rossmann-fold domains"/>
    <property type="match status" value="1"/>
</dbReference>
<dbReference type="Gene3D" id="3.40.50.720">
    <property type="entry name" value="NAD(P)-binding Rossmann-like Domain"/>
    <property type="match status" value="1"/>
</dbReference>
<dbReference type="InterPro" id="IPR029154">
    <property type="entry name" value="HIBADH-like_NADP-bd"/>
</dbReference>
<organism evidence="5">
    <name type="scientific">marine metagenome</name>
    <dbReference type="NCBI Taxonomy" id="408172"/>
    <lineage>
        <taxon>unclassified sequences</taxon>
        <taxon>metagenomes</taxon>
        <taxon>ecological metagenomes</taxon>
    </lineage>
</organism>
<dbReference type="PANTHER" id="PTHR22981:SF7">
    <property type="entry name" value="3-HYDROXYISOBUTYRATE DEHYDROGENASE, MITOCHONDRIAL"/>
    <property type="match status" value="1"/>
</dbReference>
<dbReference type="SUPFAM" id="SSF48179">
    <property type="entry name" value="6-phosphogluconate dehydrogenase C-terminal domain-like"/>
    <property type="match status" value="1"/>
</dbReference>
<proteinExistence type="predicted"/>
<evidence type="ECO:0000259" key="4">
    <source>
        <dbReference type="Pfam" id="PF14833"/>
    </source>
</evidence>
<sequence>MRTGFIGLGTMGLPMAQCLVKGGVEVLGWDINPQSMRAFETYGRSLQTLAAECDVFFTMLPEETHVAMVQRQLLDAGIPEASLFIDCSTIDVESTKELADNLASMGHGFVDAPVSGGSEAAVKGALGFMVGGSNINIERAKPLLMVMGERQTEFGAAGSGQTAKACHNMICGITALAVCEGFALADALGLDLERFFQLCSNAAAQSWVLQNRCPVP</sequence>
<keyword evidence="1" id="KW-0560">Oxidoreductase</keyword>
<dbReference type="InterPro" id="IPR013328">
    <property type="entry name" value="6PGD_dom2"/>
</dbReference>
<reference evidence="5" key="1">
    <citation type="submission" date="2018-05" db="EMBL/GenBank/DDBJ databases">
        <authorList>
            <person name="Lanie J.A."/>
            <person name="Ng W.-L."/>
            <person name="Kazmierczak K.M."/>
            <person name="Andrzejewski T.M."/>
            <person name="Davidsen T.M."/>
            <person name="Wayne K.J."/>
            <person name="Tettelin H."/>
            <person name="Glass J.I."/>
            <person name="Rusch D."/>
            <person name="Podicherti R."/>
            <person name="Tsui H.-C.T."/>
            <person name="Winkler M.E."/>
        </authorList>
    </citation>
    <scope>NUCLEOTIDE SEQUENCE</scope>
</reference>
<evidence type="ECO:0008006" key="6">
    <source>
        <dbReference type="Google" id="ProtNLM"/>
    </source>
</evidence>
<feature type="non-terminal residue" evidence="5">
    <location>
        <position position="216"/>
    </location>
</feature>
<dbReference type="Gene3D" id="1.10.1040.10">
    <property type="entry name" value="N-(1-d-carboxylethyl)-l-norvaline Dehydrogenase, domain 2"/>
    <property type="match status" value="1"/>
</dbReference>
<dbReference type="EMBL" id="UINC01106253">
    <property type="protein sequence ID" value="SVC70786.1"/>
    <property type="molecule type" value="Genomic_DNA"/>
</dbReference>
<evidence type="ECO:0000256" key="1">
    <source>
        <dbReference type="ARBA" id="ARBA00023002"/>
    </source>
</evidence>
<feature type="domain" description="6-phosphogluconate dehydrogenase NADP-binding" evidence="3">
    <location>
        <begin position="3"/>
        <end position="152"/>
    </location>
</feature>
<dbReference type="GO" id="GO:0016616">
    <property type="term" value="F:oxidoreductase activity, acting on the CH-OH group of donors, NAD or NADP as acceptor"/>
    <property type="evidence" value="ECO:0007669"/>
    <property type="project" value="TreeGrafter"/>
</dbReference>
<dbReference type="Pfam" id="PF03446">
    <property type="entry name" value="NAD_binding_2"/>
    <property type="match status" value="1"/>
</dbReference>
<dbReference type="InterPro" id="IPR036291">
    <property type="entry name" value="NAD(P)-bd_dom_sf"/>
</dbReference>
<dbReference type="AlphaFoldDB" id="A0A382PC26"/>
<dbReference type="InterPro" id="IPR008927">
    <property type="entry name" value="6-PGluconate_DH-like_C_sf"/>
</dbReference>
<dbReference type="GO" id="GO:0051287">
    <property type="term" value="F:NAD binding"/>
    <property type="evidence" value="ECO:0007669"/>
    <property type="project" value="InterPro"/>
</dbReference>
<name>A0A382PC26_9ZZZZ</name>
<evidence type="ECO:0000259" key="3">
    <source>
        <dbReference type="Pfam" id="PF03446"/>
    </source>
</evidence>
<keyword evidence="2" id="KW-0520">NAD</keyword>
<protein>
    <recommendedName>
        <fullName evidence="6">6-phosphogluconate dehydrogenase NADP-binding domain-containing protein</fullName>
    </recommendedName>
</protein>
<accession>A0A382PC26</accession>
<gene>
    <name evidence="5" type="ORF">METZ01_LOCUS323640</name>
</gene>
<feature type="domain" description="3-hydroxyisobutyrate dehydrogenase-like NAD-binding" evidence="4">
    <location>
        <begin position="158"/>
        <end position="214"/>
    </location>
</feature>
<dbReference type="Pfam" id="PF14833">
    <property type="entry name" value="NAD_binding_11"/>
    <property type="match status" value="1"/>
</dbReference>
<evidence type="ECO:0000313" key="5">
    <source>
        <dbReference type="EMBL" id="SVC70786.1"/>
    </source>
</evidence>
<evidence type="ECO:0000256" key="2">
    <source>
        <dbReference type="ARBA" id="ARBA00023027"/>
    </source>
</evidence>